<feature type="domain" description="HTH deoR-type" evidence="3">
    <location>
        <begin position="2"/>
        <end position="61"/>
    </location>
</feature>
<dbReference type="PATRIC" id="fig|28037.100.peg.722"/>
<dbReference type="Pfam" id="PF13280">
    <property type="entry name" value="WYL"/>
    <property type="match status" value="1"/>
</dbReference>
<evidence type="ECO:0000256" key="1">
    <source>
        <dbReference type="ARBA" id="ARBA00023015"/>
    </source>
</evidence>
<gene>
    <name evidence="4" type="ORF">TZ91_00507</name>
</gene>
<dbReference type="GO" id="GO:0003700">
    <property type="term" value="F:DNA-binding transcription factor activity"/>
    <property type="evidence" value="ECO:0007669"/>
    <property type="project" value="InterPro"/>
</dbReference>
<dbReference type="InterPro" id="IPR036388">
    <property type="entry name" value="WH-like_DNA-bd_sf"/>
</dbReference>
<reference evidence="4 5" key="1">
    <citation type="submission" date="2015-02" db="EMBL/GenBank/DDBJ databases">
        <title>Evolution of amylase-binding proteins of oral streptococcal species.</title>
        <authorList>
            <person name="Haase E.M."/>
        </authorList>
    </citation>
    <scope>NUCLEOTIDE SEQUENCE [LARGE SCALE GENOMIC DNA]</scope>
    <source>
        <strain evidence="4 5">SK137</strain>
    </source>
</reference>
<name>A0A081Q5S3_STRMT</name>
<protein>
    <submittedName>
        <fullName evidence="4">HTH domain protein</fullName>
    </submittedName>
</protein>
<dbReference type="InterPro" id="IPR036390">
    <property type="entry name" value="WH_DNA-bd_sf"/>
</dbReference>
<dbReference type="Proteomes" id="UP000033415">
    <property type="component" value="Unassembled WGS sequence"/>
</dbReference>
<dbReference type="PANTHER" id="PTHR34580">
    <property type="match status" value="1"/>
</dbReference>
<dbReference type="RefSeq" id="WP_033686689.1">
    <property type="nucleotide sequence ID" value="NZ_JYGQ01000001.1"/>
</dbReference>
<dbReference type="Pfam" id="PF08279">
    <property type="entry name" value="HTH_11"/>
    <property type="match status" value="1"/>
</dbReference>
<evidence type="ECO:0000259" key="3">
    <source>
        <dbReference type="PROSITE" id="PS51000"/>
    </source>
</evidence>
<comment type="caution">
    <text evidence="4">The sequence shown here is derived from an EMBL/GenBank/DDBJ whole genome shotgun (WGS) entry which is preliminary data.</text>
</comment>
<dbReference type="Pfam" id="PF25583">
    <property type="entry name" value="WCX"/>
    <property type="match status" value="1"/>
</dbReference>
<dbReference type="EMBL" id="JYGQ01000001">
    <property type="protein sequence ID" value="KJQ72906.1"/>
    <property type="molecule type" value="Genomic_DNA"/>
</dbReference>
<proteinExistence type="predicted"/>
<accession>A0A081Q5S3</accession>
<dbReference type="AlphaFoldDB" id="A0A081Q5S3"/>
<sequence length="300" mass="35139">MAESRLFRILYLLLEKGSTTAPELARLFEVSVRTIYRDIERLSMAGIPIYSIPGNSGGIFLMKDFVLDRALVSENEKIELLSALQGIQALTDDRQDLLLEKLESIFQVSTSPWIEVDLTDWRKREGQKELFDNIKHAILEKRRLVITYLGGSGQKTIRTVEPFKLVFKKRDWYLHAYCCLKEDWRFFKLSRIRNCHLTNAIVKQKNVMDSVDSSDQVANQIEVSLKFSPKLAFRVYEDFSEDEIILGKDRCYYVKTVLPEHESLYTYLLSYLDGVEILDPDYLRKELLFRVEKIQKLYKP</sequence>
<organism evidence="4 5">
    <name type="scientific">Streptococcus mitis</name>
    <dbReference type="NCBI Taxonomy" id="28037"/>
    <lineage>
        <taxon>Bacteria</taxon>
        <taxon>Bacillati</taxon>
        <taxon>Bacillota</taxon>
        <taxon>Bacilli</taxon>
        <taxon>Lactobacillales</taxon>
        <taxon>Streptococcaceae</taxon>
        <taxon>Streptococcus</taxon>
        <taxon>Streptococcus mitis group</taxon>
    </lineage>
</organism>
<keyword evidence="2" id="KW-0804">Transcription</keyword>
<evidence type="ECO:0000256" key="2">
    <source>
        <dbReference type="ARBA" id="ARBA00023163"/>
    </source>
</evidence>
<dbReference type="InterPro" id="IPR051534">
    <property type="entry name" value="CBASS_pafABC_assoc_protein"/>
</dbReference>
<dbReference type="InterPro" id="IPR028349">
    <property type="entry name" value="PafC-like"/>
</dbReference>
<dbReference type="PROSITE" id="PS52050">
    <property type="entry name" value="WYL"/>
    <property type="match status" value="1"/>
</dbReference>
<dbReference type="InterPro" id="IPR026881">
    <property type="entry name" value="WYL_dom"/>
</dbReference>
<dbReference type="Gene3D" id="1.10.10.10">
    <property type="entry name" value="Winged helix-like DNA-binding domain superfamily/Winged helix DNA-binding domain"/>
    <property type="match status" value="1"/>
</dbReference>
<evidence type="ECO:0000313" key="4">
    <source>
        <dbReference type="EMBL" id="KJQ72906.1"/>
    </source>
</evidence>
<dbReference type="PIRSF" id="PIRSF016838">
    <property type="entry name" value="PafC"/>
    <property type="match status" value="1"/>
</dbReference>
<dbReference type="InterPro" id="IPR057727">
    <property type="entry name" value="WCX_dom"/>
</dbReference>
<dbReference type="SUPFAM" id="SSF46785">
    <property type="entry name" value="Winged helix' DNA-binding domain"/>
    <property type="match status" value="1"/>
</dbReference>
<evidence type="ECO:0000313" key="5">
    <source>
        <dbReference type="Proteomes" id="UP000033415"/>
    </source>
</evidence>
<keyword evidence="1" id="KW-0805">Transcription regulation</keyword>
<dbReference type="PANTHER" id="PTHR34580:SF1">
    <property type="entry name" value="PROTEIN PAFC"/>
    <property type="match status" value="1"/>
</dbReference>
<dbReference type="InterPro" id="IPR013196">
    <property type="entry name" value="HTH_11"/>
</dbReference>
<dbReference type="PROSITE" id="PS51000">
    <property type="entry name" value="HTH_DEOR_2"/>
    <property type="match status" value="1"/>
</dbReference>
<dbReference type="InterPro" id="IPR001034">
    <property type="entry name" value="DeoR_HTH"/>
</dbReference>